<name>A0A9W6PPA4_9ACTN</name>
<keyword evidence="2" id="KW-0547">Nucleotide-binding</keyword>
<evidence type="ECO:0000256" key="3">
    <source>
        <dbReference type="ARBA" id="ARBA00022777"/>
    </source>
</evidence>
<dbReference type="GO" id="GO:0004674">
    <property type="term" value="F:protein serine/threonine kinase activity"/>
    <property type="evidence" value="ECO:0007669"/>
    <property type="project" value="TreeGrafter"/>
</dbReference>
<dbReference type="Gene3D" id="3.30.200.20">
    <property type="entry name" value="Phosphorylase Kinase, domain 1"/>
    <property type="match status" value="1"/>
</dbReference>
<evidence type="ECO:0000256" key="4">
    <source>
        <dbReference type="ARBA" id="ARBA00022840"/>
    </source>
</evidence>
<keyword evidence="3" id="KW-0418">Kinase</keyword>
<keyword evidence="1" id="KW-0808">Transferase</keyword>
<proteinExistence type="predicted"/>
<reference evidence="6" key="1">
    <citation type="submission" date="2023-02" db="EMBL/GenBank/DDBJ databases">
        <title>Kitasatospora phosalacinea NBRC 14362.</title>
        <authorList>
            <person name="Ichikawa N."/>
            <person name="Sato H."/>
            <person name="Tonouchi N."/>
        </authorList>
    </citation>
    <scope>NUCLEOTIDE SEQUENCE</scope>
    <source>
        <strain evidence="6">NBRC 14362</strain>
    </source>
</reference>
<evidence type="ECO:0000259" key="5">
    <source>
        <dbReference type="PROSITE" id="PS50011"/>
    </source>
</evidence>
<evidence type="ECO:0000313" key="7">
    <source>
        <dbReference type="Proteomes" id="UP001165143"/>
    </source>
</evidence>
<sequence>MREIGPYRVLRAPGTGGAERTHLCRAADGLLVAVEELHPAQAPDAAARRRFARRARAARRIDGPWTLPVLDADPDAERPWLATAHAPAPDLVRLLRATGPLPVATVRRLGAGLARALAAGHAAGVVHGGLEPARVLVTARDPKLTGFGLPPAPGPDGTTGPLGYASPEQIERPADTGPPGDVFALGALLATAAQGRHPWTGRPRPWTADDAAATGGGAGGGAGVGAGGGVGVEEARAVRQRIVDGRPDLADVPGALLPALARCLDPDPALRPTPAQLLVLLDPDPGFDPAPWLPPAGLALTARYAADLPRADEAGPVHLHPLVEHPLVEHPLVEHLLIDQRPAGHPA</sequence>
<dbReference type="InterPro" id="IPR000719">
    <property type="entry name" value="Prot_kinase_dom"/>
</dbReference>
<dbReference type="RefSeq" id="WP_051778590.1">
    <property type="nucleotide sequence ID" value="NZ_BSRX01000053.1"/>
</dbReference>
<dbReference type="SMART" id="SM00220">
    <property type="entry name" value="S_TKc"/>
    <property type="match status" value="1"/>
</dbReference>
<dbReference type="PANTHER" id="PTHR43289:SF34">
    <property type="entry name" value="SERINE_THREONINE-PROTEIN KINASE YBDM-RELATED"/>
    <property type="match status" value="1"/>
</dbReference>
<keyword evidence="4" id="KW-0067">ATP-binding</keyword>
<evidence type="ECO:0000256" key="1">
    <source>
        <dbReference type="ARBA" id="ARBA00022679"/>
    </source>
</evidence>
<dbReference type="GO" id="GO:0005524">
    <property type="term" value="F:ATP binding"/>
    <property type="evidence" value="ECO:0007669"/>
    <property type="project" value="UniProtKB-KW"/>
</dbReference>
<dbReference type="Proteomes" id="UP001165143">
    <property type="component" value="Unassembled WGS sequence"/>
</dbReference>
<comment type="caution">
    <text evidence="6">The sequence shown here is derived from an EMBL/GenBank/DDBJ whole genome shotgun (WGS) entry which is preliminary data.</text>
</comment>
<dbReference type="PROSITE" id="PS50011">
    <property type="entry name" value="PROTEIN_KINASE_DOM"/>
    <property type="match status" value="1"/>
</dbReference>
<dbReference type="EMBL" id="BSRX01000053">
    <property type="protein sequence ID" value="GLW58508.1"/>
    <property type="molecule type" value="Genomic_DNA"/>
</dbReference>
<dbReference type="SUPFAM" id="SSF56112">
    <property type="entry name" value="Protein kinase-like (PK-like)"/>
    <property type="match status" value="1"/>
</dbReference>
<organism evidence="6 7">
    <name type="scientific">Kitasatospora phosalacinea</name>
    <dbReference type="NCBI Taxonomy" id="2065"/>
    <lineage>
        <taxon>Bacteria</taxon>
        <taxon>Bacillati</taxon>
        <taxon>Actinomycetota</taxon>
        <taxon>Actinomycetes</taxon>
        <taxon>Kitasatosporales</taxon>
        <taxon>Streptomycetaceae</taxon>
        <taxon>Kitasatospora</taxon>
    </lineage>
</organism>
<gene>
    <name evidence="6" type="ORF">Kpho01_65190</name>
</gene>
<dbReference type="Pfam" id="PF00069">
    <property type="entry name" value="Pkinase"/>
    <property type="match status" value="1"/>
</dbReference>
<evidence type="ECO:0000313" key="6">
    <source>
        <dbReference type="EMBL" id="GLW58508.1"/>
    </source>
</evidence>
<feature type="domain" description="Protein kinase" evidence="5">
    <location>
        <begin position="7"/>
        <end position="293"/>
    </location>
</feature>
<evidence type="ECO:0000256" key="2">
    <source>
        <dbReference type="ARBA" id="ARBA00022741"/>
    </source>
</evidence>
<dbReference type="PANTHER" id="PTHR43289">
    <property type="entry name" value="MITOGEN-ACTIVATED PROTEIN KINASE KINASE KINASE 20-RELATED"/>
    <property type="match status" value="1"/>
</dbReference>
<dbReference type="InterPro" id="IPR011009">
    <property type="entry name" value="Kinase-like_dom_sf"/>
</dbReference>
<dbReference type="OrthoDB" id="3453891at2"/>
<accession>A0A9W6PPA4</accession>
<protein>
    <recommendedName>
        <fullName evidence="5">Protein kinase domain-containing protein</fullName>
    </recommendedName>
</protein>
<dbReference type="Gene3D" id="1.10.510.10">
    <property type="entry name" value="Transferase(Phosphotransferase) domain 1"/>
    <property type="match status" value="1"/>
</dbReference>
<dbReference type="AlphaFoldDB" id="A0A9W6PPA4"/>